<dbReference type="Gene3D" id="3.90.550.10">
    <property type="entry name" value="Spore Coat Polysaccharide Biosynthesis Protein SpsA, Chain A"/>
    <property type="match status" value="2"/>
</dbReference>
<dbReference type="InterPro" id="IPR011990">
    <property type="entry name" value="TPR-like_helical_dom_sf"/>
</dbReference>
<keyword evidence="2" id="KW-0808">Transferase</keyword>
<sequence>MSKLKTPLVTAIVSTYASECFMEGCLANLVGQTIFDDMEIIVIDAASPENEGDIVRSYQERYSNIRYIRTPERIGLYPAWNIGIREAKGKYLTNANTDDRKHPQCIEKLVKALEEDHEFVLAYSDCVITDEANCEFSEGREIGRFDWLDHDHLNLIRRCEIGPMPLWRASLHEEIGLFDEYFIGAGDYEFWLRASQKHRFIHLKEDLGLYLQHDNNLETRNMRRKLNEEYYIKSTYIKSFLKDSSSSKLPALLTLHTDAVKSFVRNQKSVTAEQLNLFEYHYYASALLLAKVGMVDDAIKMLDDWLHSVNVSKNIGHLLYALLLWQNEEVDTSAKMVSFVVSDNAHPELLARTLESIFKQQHENWELIVLSSDEELGGQLEKTFFDKLSALAKYPNLKGRIEALQDDKFHLLSYGHSDDNGISNTDEALQQVLNRVSGDYVCTLCSGEVLTPSYILKAVLKLGQDSEAGWVSPKALFFGTSAAPAWGVPFSLKQSLAEPPAPGASLFRYNAWKDLQNSSSVFSTFEKWGLWLALAEHGWKGLSLADFGVIINIVHINDLLAEKQRALHTVITEHPWWYSVKGAGEVAVKSEAVAQYDNAVDKRQRAEVVRTLMSESGNNSSVDSGKFRLALHYWKKKKTDKALELLEQILSDNSDNSEAAELKKIIIAASV</sequence>
<keyword evidence="3" id="KW-1185">Reference proteome</keyword>
<evidence type="ECO:0000259" key="1">
    <source>
        <dbReference type="Pfam" id="PF00535"/>
    </source>
</evidence>
<dbReference type="InterPro" id="IPR001173">
    <property type="entry name" value="Glyco_trans_2-like"/>
</dbReference>
<reference evidence="3" key="1">
    <citation type="submission" date="2016-10" db="EMBL/GenBank/DDBJ databases">
        <authorList>
            <person name="Varghese N."/>
            <person name="Submissions S."/>
        </authorList>
    </citation>
    <scope>NUCLEOTIDE SEQUENCE [LARGE SCALE GENOMIC DNA]</scope>
    <source>
        <strain evidence="3">DSM 16995</strain>
    </source>
</reference>
<gene>
    <name evidence="2" type="ORF">SAMN05660337_1238</name>
</gene>
<evidence type="ECO:0000313" key="2">
    <source>
        <dbReference type="EMBL" id="SDK78784.1"/>
    </source>
</evidence>
<dbReference type="CDD" id="cd00761">
    <property type="entry name" value="Glyco_tranf_GTA_type"/>
    <property type="match status" value="1"/>
</dbReference>
<name>A0A1G9ERS1_9BACT</name>
<dbReference type="PANTHER" id="PTHR22916:SF3">
    <property type="entry name" value="UDP-GLCNAC:BETAGAL BETA-1,3-N-ACETYLGLUCOSAMINYLTRANSFERASE-LIKE PROTEIN 1"/>
    <property type="match status" value="1"/>
</dbReference>
<dbReference type="Pfam" id="PF00535">
    <property type="entry name" value="Glycos_transf_2"/>
    <property type="match status" value="1"/>
</dbReference>
<dbReference type="PANTHER" id="PTHR22916">
    <property type="entry name" value="GLYCOSYLTRANSFERASE"/>
    <property type="match status" value="1"/>
</dbReference>
<accession>A0A1G9ERS1</accession>
<dbReference type="RefSeq" id="WP_092159324.1">
    <property type="nucleotide sequence ID" value="NZ_FNGA01000002.1"/>
</dbReference>
<protein>
    <submittedName>
        <fullName evidence="2">Glycosyltransferase, GT2 family</fullName>
    </submittedName>
</protein>
<dbReference type="Proteomes" id="UP000199053">
    <property type="component" value="Unassembled WGS sequence"/>
</dbReference>
<organism evidence="2 3">
    <name type="scientific">Maridesulfovibrio ferrireducens</name>
    <dbReference type="NCBI Taxonomy" id="246191"/>
    <lineage>
        <taxon>Bacteria</taxon>
        <taxon>Pseudomonadati</taxon>
        <taxon>Thermodesulfobacteriota</taxon>
        <taxon>Desulfovibrionia</taxon>
        <taxon>Desulfovibrionales</taxon>
        <taxon>Desulfovibrionaceae</taxon>
        <taxon>Maridesulfovibrio</taxon>
    </lineage>
</organism>
<dbReference type="InterPro" id="IPR029044">
    <property type="entry name" value="Nucleotide-diphossugar_trans"/>
</dbReference>
<dbReference type="SUPFAM" id="SSF48452">
    <property type="entry name" value="TPR-like"/>
    <property type="match status" value="1"/>
</dbReference>
<dbReference type="EMBL" id="FNGA01000002">
    <property type="protein sequence ID" value="SDK78784.1"/>
    <property type="molecule type" value="Genomic_DNA"/>
</dbReference>
<dbReference type="STRING" id="246191.SAMN05660337_1238"/>
<dbReference type="OrthoDB" id="433681at2"/>
<dbReference type="GO" id="GO:0016758">
    <property type="term" value="F:hexosyltransferase activity"/>
    <property type="evidence" value="ECO:0007669"/>
    <property type="project" value="UniProtKB-ARBA"/>
</dbReference>
<evidence type="ECO:0000313" key="3">
    <source>
        <dbReference type="Proteomes" id="UP000199053"/>
    </source>
</evidence>
<dbReference type="Gene3D" id="1.25.40.10">
    <property type="entry name" value="Tetratricopeptide repeat domain"/>
    <property type="match status" value="1"/>
</dbReference>
<dbReference type="SUPFAM" id="SSF53448">
    <property type="entry name" value="Nucleotide-diphospho-sugar transferases"/>
    <property type="match status" value="2"/>
</dbReference>
<feature type="domain" description="Glycosyltransferase 2-like" evidence="1">
    <location>
        <begin position="11"/>
        <end position="128"/>
    </location>
</feature>
<proteinExistence type="predicted"/>
<dbReference type="AlphaFoldDB" id="A0A1G9ERS1"/>